<gene>
    <name evidence="2" type="ORF">ACFPYJ_01620</name>
</gene>
<dbReference type="Proteomes" id="UP001596047">
    <property type="component" value="Unassembled WGS sequence"/>
</dbReference>
<evidence type="ECO:0000259" key="1">
    <source>
        <dbReference type="Pfam" id="PF13022"/>
    </source>
</evidence>
<protein>
    <submittedName>
        <fullName evidence="2">PhBC6A51 family helix-turn-helix protein</fullName>
    </submittedName>
</protein>
<organism evidence="2 3">
    <name type="scientific">Paenibacillus solisilvae</name>
    <dbReference type="NCBI Taxonomy" id="2486751"/>
    <lineage>
        <taxon>Bacteria</taxon>
        <taxon>Bacillati</taxon>
        <taxon>Bacillota</taxon>
        <taxon>Bacilli</taxon>
        <taxon>Bacillales</taxon>
        <taxon>Paenibacillaceae</taxon>
        <taxon>Paenibacillus</taxon>
    </lineage>
</organism>
<feature type="domain" description="Homeodomain phBC6A51-type" evidence="1">
    <location>
        <begin position="3"/>
        <end position="119"/>
    </location>
</feature>
<dbReference type="InterPro" id="IPR024978">
    <property type="entry name" value="Homeodomain_phBC6A51-type"/>
</dbReference>
<accession>A0ABW0VPL8</accession>
<evidence type="ECO:0000313" key="3">
    <source>
        <dbReference type="Proteomes" id="UP001596047"/>
    </source>
</evidence>
<sequence>MTELSPTQMEALTLYMNRQALGITQKQIAEQFQVSDRQLRRWISSDEGKEFITGQAIAVAKESLNDVLSVLTKKALEGKVPKWTELWLKTMGILNASEMEVNVNQPDDSRSNESINSEIALLKKQLGIEDNAEPKKQPLKKTQDEEIETLLAQLKATEKPSLQ</sequence>
<keyword evidence="3" id="KW-1185">Reference proteome</keyword>
<dbReference type="EMBL" id="JBHSOW010000007">
    <property type="protein sequence ID" value="MFC5647833.1"/>
    <property type="molecule type" value="Genomic_DNA"/>
</dbReference>
<dbReference type="Pfam" id="PF13022">
    <property type="entry name" value="HTH_Tnp_1_2"/>
    <property type="match status" value="1"/>
</dbReference>
<dbReference type="Gene3D" id="1.10.10.60">
    <property type="entry name" value="Homeodomain-like"/>
    <property type="match status" value="1"/>
</dbReference>
<proteinExistence type="predicted"/>
<reference evidence="3" key="1">
    <citation type="journal article" date="2019" name="Int. J. Syst. Evol. Microbiol.">
        <title>The Global Catalogue of Microorganisms (GCM) 10K type strain sequencing project: providing services to taxonomists for standard genome sequencing and annotation.</title>
        <authorList>
            <consortium name="The Broad Institute Genomics Platform"/>
            <consortium name="The Broad Institute Genome Sequencing Center for Infectious Disease"/>
            <person name="Wu L."/>
            <person name="Ma J."/>
        </authorList>
    </citation>
    <scope>NUCLEOTIDE SEQUENCE [LARGE SCALE GENOMIC DNA]</scope>
    <source>
        <strain evidence="3">CGMCC 1.3240</strain>
    </source>
</reference>
<evidence type="ECO:0000313" key="2">
    <source>
        <dbReference type="EMBL" id="MFC5647833.1"/>
    </source>
</evidence>
<comment type="caution">
    <text evidence="2">The sequence shown here is derived from an EMBL/GenBank/DDBJ whole genome shotgun (WGS) entry which is preliminary data.</text>
</comment>
<name>A0ABW0VPL8_9BACL</name>
<dbReference type="RefSeq" id="WP_379186290.1">
    <property type="nucleotide sequence ID" value="NZ_JBHSOW010000007.1"/>
</dbReference>